<dbReference type="Gene3D" id="2.20.25.80">
    <property type="entry name" value="WRKY domain"/>
    <property type="match status" value="1"/>
</dbReference>
<feature type="coiled-coil region" evidence="8">
    <location>
        <begin position="230"/>
        <end position="257"/>
    </location>
</feature>
<dbReference type="SMART" id="SM00774">
    <property type="entry name" value="WRKY"/>
    <property type="match status" value="1"/>
</dbReference>
<keyword evidence="4" id="KW-0805">Transcription regulation</keyword>
<dbReference type="GO" id="GO:0006887">
    <property type="term" value="P:exocytosis"/>
    <property type="evidence" value="ECO:0007669"/>
    <property type="project" value="InterPro"/>
</dbReference>
<dbReference type="InterPro" id="IPR016159">
    <property type="entry name" value="Cullin_repeat-like_dom_sf"/>
</dbReference>
<name>A0A1S2XKD6_CICAR</name>
<proteinExistence type="inferred from homology"/>
<keyword evidence="7" id="KW-0539">Nucleus</keyword>
<dbReference type="eggNOG" id="KOG2344">
    <property type="taxonomic scope" value="Eukaryota"/>
</dbReference>
<dbReference type="AlphaFoldDB" id="A0A1S2XKD6"/>
<dbReference type="RefSeq" id="XP_004490668.1">
    <property type="nucleotide sequence ID" value="XM_004490611.3"/>
</dbReference>
<evidence type="ECO:0000256" key="4">
    <source>
        <dbReference type="ARBA" id="ARBA00023015"/>
    </source>
</evidence>
<dbReference type="GeneID" id="101500706"/>
<organism evidence="11 12">
    <name type="scientific">Cicer arietinum</name>
    <name type="common">Chickpea</name>
    <name type="synonym">Garbanzo</name>
    <dbReference type="NCBI Taxonomy" id="3827"/>
    <lineage>
        <taxon>Eukaryota</taxon>
        <taxon>Viridiplantae</taxon>
        <taxon>Streptophyta</taxon>
        <taxon>Embryophyta</taxon>
        <taxon>Tracheophyta</taxon>
        <taxon>Spermatophyta</taxon>
        <taxon>Magnoliopsida</taxon>
        <taxon>eudicotyledons</taxon>
        <taxon>Gunneridae</taxon>
        <taxon>Pentapetalae</taxon>
        <taxon>rosids</taxon>
        <taxon>fabids</taxon>
        <taxon>Fabales</taxon>
        <taxon>Fabaceae</taxon>
        <taxon>Papilionoideae</taxon>
        <taxon>50 kb inversion clade</taxon>
        <taxon>NPAAA clade</taxon>
        <taxon>Hologalegina</taxon>
        <taxon>IRL clade</taxon>
        <taxon>Cicereae</taxon>
        <taxon>Cicer</taxon>
    </lineage>
</organism>
<keyword evidence="11" id="KW-1185">Reference proteome</keyword>
<dbReference type="SUPFAM" id="SSF74788">
    <property type="entry name" value="Cullin repeat-like"/>
    <property type="match status" value="2"/>
</dbReference>
<dbReference type="STRING" id="3827.A0A1S2XKD6"/>
<evidence type="ECO:0000256" key="7">
    <source>
        <dbReference type="ARBA" id="ARBA00023242"/>
    </source>
</evidence>
<dbReference type="InterPro" id="IPR003657">
    <property type="entry name" value="WRKY_dom"/>
</dbReference>
<dbReference type="OrthoDB" id="1395988at2759"/>
<dbReference type="InterPro" id="IPR046364">
    <property type="entry name" value="Exo70_C"/>
</dbReference>
<dbReference type="KEGG" id="cam:101500706"/>
<feature type="domain" description="WRKY" evidence="10">
    <location>
        <begin position="683"/>
        <end position="745"/>
    </location>
</feature>
<comment type="subcellular location">
    <subcellularLocation>
        <location evidence="1">Nucleus</location>
    </subcellularLocation>
</comment>
<dbReference type="Proteomes" id="UP000087171">
    <property type="component" value="Chromosome Ca2"/>
</dbReference>
<dbReference type="PANTHER" id="PTHR12542">
    <property type="entry name" value="EXOCYST COMPLEX PROTEIN EXO70"/>
    <property type="match status" value="1"/>
</dbReference>
<keyword evidence="3" id="KW-0813">Transport</keyword>
<protein>
    <submittedName>
        <fullName evidence="12">Uncharacterized protein LOC101500706 isoform X1</fullName>
    </submittedName>
</protein>
<keyword evidence="5" id="KW-0238">DNA-binding</keyword>
<dbReference type="GO" id="GO:0000145">
    <property type="term" value="C:exocyst"/>
    <property type="evidence" value="ECO:0007669"/>
    <property type="project" value="InterPro"/>
</dbReference>
<evidence type="ECO:0000256" key="5">
    <source>
        <dbReference type="ARBA" id="ARBA00023125"/>
    </source>
</evidence>
<feature type="transmembrane region" description="Helical" evidence="9">
    <location>
        <begin position="136"/>
        <end position="164"/>
    </location>
</feature>
<feature type="transmembrane region" description="Helical" evidence="9">
    <location>
        <begin position="51"/>
        <end position="71"/>
    </location>
</feature>
<gene>
    <name evidence="12" type="primary">LOC101500706</name>
</gene>
<feature type="transmembrane region" description="Helical" evidence="9">
    <location>
        <begin position="108"/>
        <end position="124"/>
    </location>
</feature>
<evidence type="ECO:0000256" key="9">
    <source>
        <dbReference type="SAM" id="Phobius"/>
    </source>
</evidence>
<dbReference type="Gene3D" id="1.20.1280.170">
    <property type="entry name" value="Exocyst complex component Exo70"/>
    <property type="match status" value="2"/>
</dbReference>
<comment type="similarity">
    <text evidence="2">Belongs to the EXO70 family.</text>
</comment>
<evidence type="ECO:0000256" key="2">
    <source>
        <dbReference type="ARBA" id="ARBA00006756"/>
    </source>
</evidence>
<dbReference type="SUPFAM" id="SSF118290">
    <property type="entry name" value="WRKY DNA-binding domain"/>
    <property type="match status" value="1"/>
</dbReference>
<keyword evidence="8" id="KW-0175">Coiled coil</keyword>
<keyword evidence="9" id="KW-0812">Transmembrane</keyword>
<dbReference type="Pfam" id="PF03106">
    <property type="entry name" value="WRKY"/>
    <property type="match status" value="1"/>
</dbReference>
<evidence type="ECO:0000256" key="1">
    <source>
        <dbReference type="ARBA" id="ARBA00004123"/>
    </source>
</evidence>
<reference evidence="11" key="1">
    <citation type="journal article" date="2013" name="Nat. Biotechnol.">
        <title>Draft genome sequence of chickpea (Cicer arietinum) provides a resource for trait improvement.</title>
        <authorList>
            <person name="Varshney R.K."/>
            <person name="Song C."/>
            <person name="Saxena R.K."/>
            <person name="Azam S."/>
            <person name="Yu S."/>
            <person name="Sharpe A.G."/>
            <person name="Cannon S."/>
            <person name="Baek J."/>
            <person name="Rosen B.D."/>
            <person name="Tar'an B."/>
            <person name="Millan T."/>
            <person name="Zhang X."/>
            <person name="Ramsay L.D."/>
            <person name="Iwata A."/>
            <person name="Wang Y."/>
            <person name="Nelson W."/>
            <person name="Farmer A.D."/>
            <person name="Gaur P.M."/>
            <person name="Soderlund C."/>
            <person name="Penmetsa R.V."/>
            <person name="Xu C."/>
            <person name="Bharti A.K."/>
            <person name="He W."/>
            <person name="Winter P."/>
            <person name="Zhao S."/>
            <person name="Hane J.K."/>
            <person name="Carrasquilla-Garcia N."/>
            <person name="Condie J.A."/>
            <person name="Upadhyaya H.D."/>
            <person name="Luo M.C."/>
            <person name="Thudi M."/>
            <person name="Gowda C.L."/>
            <person name="Singh N.P."/>
            <person name="Lichtenzveig J."/>
            <person name="Gali K.K."/>
            <person name="Rubio J."/>
            <person name="Nadarajan N."/>
            <person name="Dolezel J."/>
            <person name="Bansal K.C."/>
            <person name="Xu X."/>
            <person name="Edwards D."/>
            <person name="Zhang G."/>
            <person name="Kahl G."/>
            <person name="Gil J."/>
            <person name="Singh K.B."/>
            <person name="Datta S.K."/>
            <person name="Jackson S.A."/>
            <person name="Wang J."/>
            <person name="Cook D.R."/>
        </authorList>
    </citation>
    <scope>NUCLEOTIDE SEQUENCE [LARGE SCALE GENOMIC DNA]</scope>
    <source>
        <strain evidence="11">cv. CDC Frontier</strain>
    </source>
</reference>
<reference evidence="12" key="2">
    <citation type="submission" date="2025-08" db="UniProtKB">
        <authorList>
            <consortium name="RefSeq"/>
        </authorList>
    </citation>
    <scope>IDENTIFICATION</scope>
    <source>
        <tissue evidence="12">Etiolated seedlings</tissue>
    </source>
</reference>
<dbReference type="GO" id="GO:0005634">
    <property type="term" value="C:nucleus"/>
    <property type="evidence" value="ECO:0007669"/>
    <property type="project" value="UniProtKB-SubCell"/>
</dbReference>
<dbReference type="PROSITE" id="PS50811">
    <property type="entry name" value="WRKY"/>
    <property type="match status" value="1"/>
</dbReference>
<dbReference type="GO" id="GO:0005546">
    <property type="term" value="F:phosphatidylinositol-4,5-bisphosphate binding"/>
    <property type="evidence" value="ECO:0007669"/>
    <property type="project" value="InterPro"/>
</dbReference>
<evidence type="ECO:0000313" key="12">
    <source>
        <dbReference type="RefSeq" id="XP_004490668.1"/>
    </source>
</evidence>
<dbReference type="InterPro" id="IPR004140">
    <property type="entry name" value="Exo70"/>
</dbReference>
<evidence type="ECO:0000259" key="10">
    <source>
        <dbReference type="PROSITE" id="PS50811"/>
    </source>
</evidence>
<evidence type="ECO:0000256" key="3">
    <source>
        <dbReference type="ARBA" id="ARBA00022448"/>
    </source>
</evidence>
<dbReference type="Pfam" id="PF03081">
    <property type="entry name" value="Exo70_C"/>
    <property type="match status" value="2"/>
</dbReference>
<sequence length="1009" mass="116221">MTPILIQIWRWLMHPKVWRFGGFASAVVGLLCYALSSSFNYLFGEWNLLKIFLYTVFSFIICLVILFARIWRHSRSLRFKAHAAYLALTITSVYSFFFDKVMNGKPDAYSIISCAAFSIMSLSLSRQTQCGFEVDLLYFFLGVLIVQLMKIKLQLFIVGAGFSYSLIILRSSFSSIDAIARADNEYSELQNGSSVVINMNSLQLDSTDIASNSNGINSPQLVGSDFNSMMDQLQTCVKALEQENSNLIEMLLEQIEKYVEEDSQLVVADPNFMMDALHPETIKSVQETAMLMVTAGFEKEFSDVYNNCRRKCLDECLMHKLFRFQKFSLDEVHNMSWQDLKEEIEIWIKASNVALKILFHGERRLCDRVFFGFSSAADFSFMEVCRGSTVQLLNFADGVANGRRSPEHLFNTLKVFETLRDLIPDFESLFCDQHSVSLMNEAITIWKRLGESIRGIFVELENLIVRDSAVTVPGGGLHPITQHVMNYLHAVCRFCPTLEQVFDGSSLSGQMNRIMDQLESNLEEKSKSYEDPSLSYIFWMNNDKYIVEMTKDTKLGTLLVDFWIGKHALKKSQYHAKYQKTMGTIPPTLVQDLFQTTGPFGDVQPLLYSSQQVDEIDGENVKADVHEASPSEQQQMYFNFSQPHERYLNYRQPLERQKDSWTRTIVVVSPAPQFWNPDKMPPDDGFTWKKYGKKETFGFKYPRSYYKCNDMKLYACRAKKQVQRHGVHPNIFEVQYVGGHSCGTSLTIPSLILPPQLVNISRDTTQSSTSPSDNAGLSISKPDIDFWKTSSSNKWPQGEYINSMPKLAVPADGGHHDPMMKTIVISLVSFPSQKEKTIELVECILASESEKYVDPSLRHFFMMNSWRYLEQANKIRDLYDTFGYVWFKKTRSKVIQNLELYQRSSWDKVLEFLKLDINDSVDSMKTKLSMFNMHFKEICRVQCIWSVHDMNLREQIIATLKNILLPAYGIFIGRFQDFLKNKAYDYIEYGMFDIQDILDNMFLGNKKNN</sequence>
<dbReference type="GO" id="GO:0043565">
    <property type="term" value="F:sequence-specific DNA binding"/>
    <property type="evidence" value="ECO:0007669"/>
    <property type="project" value="InterPro"/>
</dbReference>
<dbReference type="GO" id="GO:0003700">
    <property type="term" value="F:DNA-binding transcription factor activity"/>
    <property type="evidence" value="ECO:0007669"/>
    <property type="project" value="InterPro"/>
</dbReference>
<feature type="transmembrane region" description="Helical" evidence="9">
    <location>
        <begin position="20"/>
        <end position="39"/>
    </location>
</feature>
<feature type="transmembrane region" description="Helical" evidence="9">
    <location>
        <begin position="83"/>
        <end position="102"/>
    </location>
</feature>
<keyword evidence="9" id="KW-1133">Transmembrane helix</keyword>
<evidence type="ECO:0000256" key="8">
    <source>
        <dbReference type="SAM" id="Coils"/>
    </source>
</evidence>
<dbReference type="PANTHER" id="PTHR12542:SF96">
    <property type="entry name" value="EXOCYST COMPLEX COMPONENT EXO70B1"/>
    <property type="match status" value="1"/>
</dbReference>
<evidence type="ECO:0000256" key="6">
    <source>
        <dbReference type="ARBA" id="ARBA00023163"/>
    </source>
</evidence>
<dbReference type="InterPro" id="IPR036576">
    <property type="entry name" value="WRKY_dom_sf"/>
</dbReference>
<keyword evidence="9" id="KW-0472">Membrane</keyword>
<dbReference type="PaxDb" id="3827-XP_004490668.1"/>
<keyword evidence="6" id="KW-0804">Transcription</keyword>
<evidence type="ECO:0000313" key="11">
    <source>
        <dbReference type="Proteomes" id="UP000087171"/>
    </source>
</evidence>
<accession>A0A1S2XKD6</accession>